<dbReference type="InterPro" id="IPR036388">
    <property type="entry name" value="WH-like_DNA-bd_sf"/>
</dbReference>
<feature type="domain" description="Response regulatory" evidence="8">
    <location>
        <begin position="3"/>
        <end position="117"/>
    </location>
</feature>
<evidence type="ECO:0000256" key="3">
    <source>
        <dbReference type="ARBA" id="ARBA00023015"/>
    </source>
</evidence>
<feature type="modified residue" description="4-aspartylphosphate" evidence="6">
    <location>
        <position position="52"/>
    </location>
</feature>
<feature type="domain" description="OmpR/PhoB-type" evidence="9">
    <location>
        <begin position="131"/>
        <end position="230"/>
    </location>
</feature>
<keyword evidence="4 7" id="KW-0238">DNA-binding</keyword>
<keyword evidence="11" id="KW-1185">Reference proteome</keyword>
<dbReference type="SMART" id="SM00862">
    <property type="entry name" value="Trans_reg_C"/>
    <property type="match status" value="1"/>
</dbReference>
<dbReference type="CDD" id="cd17574">
    <property type="entry name" value="REC_OmpR"/>
    <property type="match status" value="1"/>
</dbReference>
<keyword evidence="2" id="KW-0902">Two-component regulatory system</keyword>
<sequence>MNKILVVEDELSIRSFVSLNLKKKGYLVTEAETGEEALRLYHREHFDIILLDLMLPGIDGFEVCQEIRKTNQTVGIIMLTARTQEKDKVEGLIIGADDYLYKPFSLVELEARIFSLLRRLTIEHSISKENDGRLISGPFQLEMNMKRLICSGREIKLTPTEFSILHYLMSHPNRVYTRDELLDEVWGKNYVGDIKVVDVNIRRIRQKIEADPSSPVYLCTEWGLGYIWMGDV</sequence>
<dbReference type="InterPro" id="IPR001867">
    <property type="entry name" value="OmpR/PhoB-type_DNA-bd"/>
</dbReference>
<dbReference type="InterPro" id="IPR011006">
    <property type="entry name" value="CheY-like_superfamily"/>
</dbReference>
<evidence type="ECO:0000313" key="11">
    <source>
        <dbReference type="Proteomes" id="UP001232245"/>
    </source>
</evidence>
<dbReference type="InterPro" id="IPR039420">
    <property type="entry name" value="WalR-like"/>
</dbReference>
<evidence type="ECO:0000256" key="1">
    <source>
        <dbReference type="ARBA" id="ARBA00022553"/>
    </source>
</evidence>
<dbReference type="GO" id="GO:0003677">
    <property type="term" value="F:DNA binding"/>
    <property type="evidence" value="ECO:0007669"/>
    <property type="project" value="UniProtKB-KW"/>
</dbReference>
<evidence type="ECO:0000256" key="5">
    <source>
        <dbReference type="ARBA" id="ARBA00023163"/>
    </source>
</evidence>
<dbReference type="Proteomes" id="UP001232245">
    <property type="component" value="Unassembled WGS sequence"/>
</dbReference>
<evidence type="ECO:0000256" key="4">
    <source>
        <dbReference type="ARBA" id="ARBA00023125"/>
    </source>
</evidence>
<evidence type="ECO:0000313" key="10">
    <source>
        <dbReference type="EMBL" id="MDQ0226041.1"/>
    </source>
</evidence>
<name>A0ABT9Z2F1_9BACI</name>
<protein>
    <submittedName>
        <fullName evidence="10">DNA-binding response OmpR family regulator</fullName>
    </submittedName>
</protein>
<dbReference type="PROSITE" id="PS51755">
    <property type="entry name" value="OMPR_PHOB"/>
    <property type="match status" value="1"/>
</dbReference>
<evidence type="ECO:0000259" key="8">
    <source>
        <dbReference type="PROSITE" id="PS50110"/>
    </source>
</evidence>
<evidence type="ECO:0000256" key="6">
    <source>
        <dbReference type="PROSITE-ProRule" id="PRU00169"/>
    </source>
</evidence>
<dbReference type="EMBL" id="JAUSTZ010000003">
    <property type="protein sequence ID" value="MDQ0226041.1"/>
    <property type="molecule type" value="Genomic_DNA"/>
</dbReference>
<dbReference type="InterPro" id="IPR001789">
    <property type="entry name" value="Sig_transdc_resp-reg_receiver"/>
</dbReference>
<dbReference type="SUPFAM" id="SSF52172">
    <property type="entry name" value="CheY-like"/>
    <property type="match status" value="1"/>
</dbReference>
<comment type="caution">
    <text evidence="10">The sequence shown here is derived from an EMBL/GenBank/DDBJ whole genome shotgun (WGS) entry which is preliminary data.</text>
</comment>
<keyword evidence="1 6" id="KW-0597">Phosphoprotein</keyword>
<proteinExistence type="predicted"/>
<dbReference type="SMART" id="SM00448">
    <property type="entry name" value="REC"/>
    <property type="match status" value="1"/>
</dbReference>
<keyword evidence="3" id="KW-0805">Transcription regulation</keyword>
<dbReference type="PANTHER" id="PTHR48111">
    <property type="entry name" value="REGULATOR OF RPOS"/>
    <property type="match status" value="1"/>
</dbReference>
<evidence type="ECO:0000256" key="2">
    <source>
        <dbReference type="ARBA" id="ARBA00023012"/>
    </source>
</evidence>
<dbReference type="Gene3D" id="3.40.50.2300">
    <property type="match status" value="1"/>
</dbReference>
<dbReference type="PROSITE" id="PS50110">
    <property type="entry name" value="RESPONSE_REGULATORY"/>
    <property type="match status" value="1"/>
</dbReference>
<dbReference type="Pfam" id="PF00072">
    <property type="entry name" value="Response_reg"/>
    <property type="match status" value="1"/>
</dbReference>
<dbReference type="Pfam" id="PF00486">
    <property type="entry name" value="Trans_reg_C"/>
    <property type="match status" value="1"/>
</dbReference>
<dbReference type="Gene3D" id="1.10.10.10">
    <property type="entry name" value="Winged helix-like DNA-binding domain superfamily/Winged helix DNA-binding domain"/>
    <property type="match status" value="1"/>
</dbReference>
<evidence type="ECO:0000256" key="7">
    <source>
        <dbReference type="PROSITE-ProRule" id="PRU01091"/>
    </source>
</evidence>
<organism evidence="10 11">
    <name type="scientific">Metabacillus niabensis</name>
    <dbReference type="NCBI Taxonomy" id="324854"/>
    <lineage>
        <taxon>Bacteria</taxon>
        <taxon>Bacillati</taxon>
        <taxon>Bacillota</taxon>
        <taxon>Bacilli</taxon>
        <taxon>Bacillales</taxon>
        <taxon>Bacillaceae</taxon>
        <taxon>Metabacillus</taxon>
    </lineage>
</organism>
<reference evidence="10 11" key="1">
    <citation type="submission" date="2023-07" db="EMBL/GenBank/DDBJ databases">
        <title>Genomic Encyclopedia of Type Strains, Phase IV (KMG-IV): sequencing the most valuable type-strain genomes for metagenomic binning, comparative biology and taxonomic classification.</title>
        <authorList>
            <person name="Goeker M."/>
        </authorList>
    </citation>
    <scope>NUCLEOTIDE SEQUENCE [LARGE SCALE GENOMIC DNA]</scope>
    <source>
        <strain evidence="10 11">DSM 17723</strain>
    </source>
</reference>
<gene>
    <name evidence="10" type="ORF">J2S02_002385</name>
</gene>
<dbReference type="Gene3D" id="6.10.250.690">
    <property type="match status" value="1"/>
</dbReference>
<keyword evidence="5" id="KW-0804">Transcription</keyword>
<dbReference type="CDD" id="cd00383">
    <property type="entry name" value="trans_reg_C"/>
    <property type="match status" value="1"/>
</dbReference>
<dbReference type="PANTHER" id="PTHR48111:SF54">
    <property type="entry name" value="STAGE 0 SPORULATION PROTEIN A HOMOLOG"/>
    <property type="match status" value="1"/>
</dbReference>
<accession>A0ABT9Z2F1</accession>
<evidence type="ECO:0000259" key="9">
    <source>
        <dbReference type="PROSITE" id="PS51755"/>
    </source>
</evidence>
<dbReference type="RefSeq" id="WP_095302091.1">
    <property type="nucleotide sequence ID" value="NZ_CADEPK010000450.1"/>
</dbReference>
<feature type="DNA-binding region" description="OmpR/PhoB-type" evidence="7">
    <location>
        <begin position="131"/>
        <end position="230"/>
    </location>
</feature>